<accession>A0ABY7BPH6</accession>
<name>A0ABY7BPH6_9FIRM</name>
<keyword evidence="1" id="KW-0472">Membrane</keyword>
<dbReference type="Proteomes" id="UP001164909">
    <property type="component" value="Chromosome"/>
</dbReference>
<evidence type="ECO:0000313" key="2">
    <source>
        <dbReference type="EMBL" id="WAM33797.1"/>
    </source>
</evidence>
<gene>
    <name evidence="2" type="ORF">OTK00_002340</name>
</gene>
<sequence>MPERPPGFHIRKELQNLKLLLPEVTLVLIMFVILVAQILVALPY</sequence>
<keyword evidence="3" id="KW-1185">Reference proteome</keyword>
<evidence type="ECO:0000313" key="3">
    <source>
        <dbReference type="Proteomes" id="UP001164909"/>
    </source>
</evidence>
<keyword evidence="1" id="KW-1133">Transmembrane helix</keyword>
<proteinExistence type="predicted"/>
<reference evidence="2" key="1">
    <citation type="submission" date="2022-12" db="EMBL/GenBank/DDBJ databases">
        <authorList>
            <person name="Bing R.G."/>
            <person name="Willard D.J."/>
            <person name="Manesh M.J.H."/>
            <person name="Laemthong T."/>
            <person name="Crosby J.R."/>
            <person name="Kelly R.M."/>
        </authorList>
    </citation>
    <scope>NUCLEOTIDE SEQUENCE</scope>
    <source>
        <strain evidence="2">DSM 8990</strain>
    </source>
</reference>
<keyword evidence="1" id="KW-0812">Transmembrane</keyword>
<organism evidence="2 3">
    <name type="scientific">Caldicellulosiruptor morganii</name>
    <dbReference type="NCBI Taxonomy" id="1387555"/>
    <lineage>
        <taxon>Bacteria</taxon>
        <taxon>Bacillati</taxon>
        <taxon>Bacillota</taxon>
        <taxon>Bacillota incertae sedis</taxon>
        <taxon>Caldicellulosiruptorales</taxon>
        <taxon>Caldicellulosiruptoraceae</taxon>
        <taxon>Caldicellulosiruptor</taxon>
    </lineage>
</organism>
<dbReference type="EMBL" id="CP113865">
    <property type="protein sequence ID" value="WAM33797.1"/>
    <property type="molecule type" value="Genomic_DNA"/>
</dbReference>
<feature type="transmembrane region" description="Helical" evidence="1">
    <location>
        <begin position="20"/>
        <end position="42"/>
    </location>
</feature>
<protein>
    <submittedName>
        <fullName evidence="2">Uncharacterized protein</fullName>
    </submittedName>
</protein>
<evidence type="ECO:0000256" key="1">
    <source>
        <dbReference type="SAM" id="Phobius"/>
    </source>
</evidence>
<dbReference type="RefSeq" id="WP_268760792.1">
    <property type="nucleotide sequence ID" value="NZ_CP113865.1"/>
</dbReference>